<evidence type="ECO:0000313" key="3">
    <source>
        <dbReference type="EMBL" id="OYD09858.1"/>
    </source>
</evidence>
<evidence type="ECO:0000256" key="1">
    <source>
        <dbReference type="SAM" id="MobiDB-lite"/>
    </source>
</evidence>
<organism evidence="3 4">
    <name type="scientific">Paludifilum halophilum</name>
    <dbReference type="NCBI Taxonomy" id="1642702"/>
    <lineage>
        <taxon>Bacteria</taxon>
        <taxon>Bacillati</taxon>
        <taxon>Bacillota</taxon>
        <taxon>Bacilli</taxon>
        <taxon>Bacillales</taxon>
        <taxon>Thermoactinomycetaceae</taxon>
        <taxon>Paludifilum</taxon>
    </lineage>
</organism>
<feature type="compositionally biased region" description="Basic and acidic residues" evidence="1">
    <location>
        <begin position="16"/>
        <end position="28"/>
    </location>
</feature>
<dbReference type="AlphaFoldDB" id="A0A235BC43"/>
<feature type="domain" description="YprB ribonuclease H-like" evidence="2">
    <location>
        <begin position="96"/>
        <end position="264"/>
    </location>
</feature>
<dbReference type="Gene3D" id="3.30.420.10">
    <property type="entry name" value="Ribonuclease H-like superfamily/Ribonuclease H"/>
    <property type="match status" value="1"/>
</dbReference>
<evidence type="ECO:0000313" key="4">
    <source>
        <dbReference type="Proteomes" id="UP000215459"/>
    </source>
</evidence>
<evidence type="ECO:0000259" key="2">
    <source>
        <dbReference type="Pfam" id="PF13482"/>
    </source>
</evidence>
<dbReference type="PANTHER" id="PTHR38462">
    <property type="entry name" value="EXONUCLEASE-LIKE PROTEIN"/>
    <property type="match status" value="1"/>
</dbReference>
<comment type="caution">
    <text evidence="3">The sequence shown here is derived from an EMBL/GenBank/DDBJ whole genome shotgun (WGS) entry which is preliminary data.</text>
</comment>
<protein>
    <recommendedName>
        <fullName evidence="2">YprB ribonuclease H-like domain-containing protein</fullName>
    </recommendedName>
</protein>
<dbReference type="PANTHER" id="PTHR38462:SF1">
    <property type="entry name" value="YPRB RIBONUCLEASE H-LIKE DOMAIN-CONTAINING PROTEIN"/>
    <property type="match status" value="1"/>
</dbReference>
<dbReference type="OrthoDB" id="9790530at2"/>
<sequence length="414" mass="48157">MMRSLHERLRLHHSKDKNQKPAEVERQIPDPKRESLPLGFSWRSNQQGSYLFRRRVYPLDFGEGRYQLRDLVDVGLEAIDLIADVPVGVRKLEELLFFDTETTGLGTGAGNLIFLFGVGYFRDGSFVLEHYFLPDVSHEPALLTDLAERIQTFGVLVTYNGKGFDWAQLKTRLTLNRLSRDMDPAHCDLLYPARRLWSDVLPSCRMQEVESSCLGLLRQNDVPGHQAPAFYFDYLQKGGLTALDGVLCHNERDILSLVYLFTHIQRLLIGDGTPQFAEEKLAVGKWWMVRDRERAGDWLQAVIRDPSASLKTRREAFRLISAVLKREGDWKTATDLWHEWLEQDPWNAEPCVELAKYYEHRTREVGRAYDWTQQAIHRLKRKRRFGSPLRGDREMKALTDRAQRLEAKRKKSLF</sequence>
<dbReference type="EMBL" id="NOWF01000001">
    <property type="protein sequence ID" value="OYD09858.1"/>
    <property type="molecule type" value="Genomic_DNA"/>
</dbReference>
<accession>A0A235BC43</accession>
<dbReference type="RefSeq" id="WP_094262960.1">
    <property type="nucleotide sequence ID" value="NZ_NOWF01000001.1"/>
</dbReference>
<proteinExistence type="predicted"/>
<feature type="region of interest" description="Disordered" evidence="1">
    <location>
        <begin position="1"/>
        <end position="28"/>
    </location>
</feature>
<dbReference type="InterPro" id="IPR036397">
    <property type="entry name" value="RNaseH_sf"/>
</dbReference>
<dbReference type="SUPFAM" id="SSF53098">
    <property type="entry name" value="Ribonuclease H-like"/>
    <property type="match status" value="1"/>
</dbReference>
<dbReference type="Proteomes" id="UP000215459">
    <property type="component" value="Unassembled WGS sequence"/>
</dbReference>
<dbReference type="InterPro" id="IPR012337">
    <property type="entry name" value="RNaseH-like_sf"/>
</dbReference>
<keyword evidence="4" id="KW-1185">Reference proteome</keyword>
<gene>
    <name evidence="3" type="ORF">CHM34_02410</name>
</gene>
<dbReference type="InterPro" id="IPR038720">
    <property type="entry name" value="YprB_RNase_H-like_dom"/>
</dbReference>
<dbReference type="Pfam" id="PF13482">
    <property type="entry name" value="RNase_H_2"/>
    <property type="match status" value="1"/>
</dbReference>
<name>A0A235BC43_9BACL</name>
<reference evidence="3 4" key="1">
    <citation type="submission" date="2017-07" db="EMBL/GenBank/DDBJ databases">
        <title>The genome sequence of Paludifilum halophilum highlights mechanisms for microbial adaptation to high salt environemnts.</title>
        <authorList>
            <person name="Belbahri L."/>
        </authorList>
    </citation>
    <scope>NUCLEOTIDE SEQUENCE [LARGE SCALE GENOMIC DNA]</scope>
    <source>
        <strain evidence="3 4">DSM 102817</strain>
    </source>
</reference>
<dbReference type="GO" id="GO:0003676">
    <property type="term" value="F:nucleic acid binding"/>
    <property type="evidence" value="ECO:0007669"/>
    <property type="project" value="InterPro"/>
</dbReference>